<dbReference type="eggNOG" id="ENOG50346Z2">
    <property type="taxonomic scope" value="Bacteria"/>
</dbReference>
<evidence type="ECO:0000259" key="1">
    <source>
        <dbReference type="Pfam" id="PF18813"/>
    </source>
</evidence>
<dbReference type="OrthoDB" id="2036826at2"/>
<accession>T5LGY2</accession>
<dbReference type="RefSeq" id="WP_020991346.1">
    <property type="nucleotide sequence ID" value="NZ_KI391971.1"/>
</dbReference>
<name>T5LGY2_9LACT</name>
<dbReference type="AlphaFoldDB" id="T5LGY2"/>
<dbReference type="InterPro" id="IPR041420">
    <property type="entry name" value="PBECR4"/>
</dbReference>
<proteinExistence type="predicted"/>
<evidence type="ECO:0000313" key="2">
    <source>
        <dbReference type="EMBL" id="EQM96951.1"/>
    </source>
</evidence>
<organism evidence="2 3">
    <name type="scientific">Granulicatella elegans ATCC 700633</name>
    <dbReference type="NCBI Taxonomy" id="626369"/>
    <lineage>
        <taxon>Bacteria</taxon>
        <taxon>Bacillati</taxon>
        <taxon>Bacillota</taxon>
        <taxon>Bacilli</taxon>
        <taxon>Lactobacillales</taxon>
        <taxon>Carnobacteriaceae</taxon>
        <taxon>Granulicatella</taxon>
    </lineage>
</organism>
<dbReference type="STRING" id="626369.HMPREF0446_01724"/>
<dbReference type="Pfam" id="PF18813">
    <property type="entry name" value="PBECR4"/>
    <property type="match status" value="1"/>
</dbReference>
<dbReference type="HOGENOM" id="CLU_2569048_0_0_9"/>
<comment type="caution">
    <text evidence="2">The sequence shown here is derived from an EMBL/GenBank/DDBJ whole genome shotgun (WGS) entry which is preliminary data.</text>
</comment>
<dbReference type="Proteomes" id="UP000002939">
    <property type="component" value="Unassembled WGS sequence"/>
</dbReference>
<protein>
    <recommendedName>
        <fullName evidence="1">Phage-Barnase-EndoU-ColicinE5/D-RelE like nuclease 4 domain-containing protein</fullName>
    </recommendedName>
</protein>
<sequence length="81" mass="9760">MVEQSFKEKVRLKLMDCAVLYYDLLVRKDYLIFSRDFKYQKYYIVSAFEDNFLHLTGVHTNLKAKKFWVFGIYSGITFLIV</sequence>
<keyword evidence="3" id="KW-1185">Reference proteome</keyword>
<reference evidence="2" key="1">
    <citation type="submission" date="2011-10" db="EMBL/GenBank/DDBJ databases">
        <title>The Genome Sequence of Granulicatella elegans ATCC 700633.</title>
        <authorList>
            <consortium name="The Broad Institute Genome Sequencing Platform"/>
            <consortium name="The Broad Institute Genome Sequencing Center for Infectious Disease"/>
            <person name="Earl A."/>
            <person name="Ward D."/>
            <person name="Feldgarden M."/>
            <person name="Gevers D."/>
            <person name="Sibley C.D."/>
            <person name="Field T.R."/>
            <person name="Grinwis M."/>
            <person name="Eshaghurshan C.S."/>
            <person name="Surette M.G."/>
            <person name="Young S.K."/>
            <person name="Zeng Q."/>
            <person name="Gargeya S."/>
            <person name="Fitzgerald M."/>
            <person name="Haas B."/>
            <person name="Abouelleil A."/>
            <person name="Alvarado L."/>
            <person name="Arachchi H.M."/>
            <person name="Berlin A."/>
            <person name="Brown A."/>
            <person name="Chapman S.B."/>
            <person name="Chen Z."/>
            <person name="Dunbar C."/>
            <person name="Freedman E."/>
            <person name="Gearin G."/>
            <person name="Goldberg J."/>
            <person name="Griggs A."/>
            <person name="Gujja S."/>
            <person name="Heiman D."/>
            <person name="Howarth C."/>
            <person name="Larson L."/>
            <person name="Lui A."/>
            <person name="MacDonald P.J.P."/>
            <person name="Montmayeur A."/>
            <person name="Murphy C."/>
            <person name="Neiman D."/>
            <person name="Pearson M."/>
            <person name="Priest M."/>
            <person name="Roberts A."/>
            <person name="Saif S."/>
            <person name="Shea T."/>
            <person name="Shenoy N."/>
            <person name="Sisk P."/>
            <person name="Stolte C."/>
            <person name="Sykes S."/>
            <person name="Wortman J."/>
            <person name="Nusbaum C."/>
            <person name="Birren B."/>
        </authorList>
    </citation>
    <scope>NUCLEOTIDE SEQUENCE [LARGE SCALE GENOMIC DNA]</scope>
    <source>
        <strain evidence="2">ATCC 700633</strain>
    </source>
</reference>
<gene>
    <name evidence="2" type="ORF">HMPREF0446_01724</name>
</gene>
<feature type="domain" description="Phage-Barnase-EndoU-ColicinE5/D-RelE like nuclease 4" evidence="1">
    <location>
        <begin position="13"/>
        <end position="68"/>
    </location>
</feature>
<dbReference type="EMBL" id="ACRF02000013">
    <property type="protein sequence ID" value="EQM96951.1"/>
    <property type="molecule type" value="Genomic_DNA"/>
</dbReference>
<evidence type="ECO:0000313" key="3">
    <source>
        <dbReference type="Proteomes" id="UP000002939"/>
    </source>
</evidence>